<feature type="non-terminal residue" evidence="1">
    <location>
        <position position="123"/>
    </location>
</feature>
<organism evidence="1">
    <name type="scientific">marine metagenome</name>
    <dbReference type="NCBI Taxonomy" id="408172"/>
    <lineage>
        <taxon>unclassified sequences</taxon>
        <taxon>metagenomes</taxon>
        <taxon>ecological metagenomes</taxon>
    </lineage>
</organism>
<dbReference type="EMBL" id="UINC01072014">
    <property type="protein sequence ID" value="SVC07350.1"/>
    <property type="molecule type" value="Genomic_DNA"/>
</dbReference>
<accession>A0A382J5P6</accession>
<evidence type="ECO:0000313" key="1">
    <source>
        <dbReference type="EMBL" id="SVC07350.1"/>
    </source>
</evidence>
<reference evidence="1" key="1">
    <citation type="submission" date="2018-05" db="EMBL/GenBank/DDBJ databases">
        <authorList>
            <person name="Lanie J.A."/>
            <person name="Ng W.-L."/>
            <person name="Kazmierczak K.M."/>
            <person name="Andrzejewski T.M."/>
            <person name="Davidsen T.M."/>
            <person name="Wayne K.J."/>
            <person name="Tettelin H."/>
            <person name="Glass J.I."/>
            <person name="Rusch D."/>
            <person name="Podicherti R."/>
            <person name="Tsui H.-C.T."/>
            <person name="Winkler M.E."/>
        </authorList>
    </citation>
    <scope>NUCLEOTIDE SEQUENCE</scope>
</reference>
<protein>
    <recommendedName>
        <fullName evidence="2">Neutral/alkaline non-lysosomal ceramidase N-terminal domain-containing protein</fullName>
    </recommendedName>
</protein>
<name>A0A382J5P6_9ZZZZ</name>
<evidence type="ECO:0008006" key="2">
    <source>
        <dbReference type="Google" id="ProtNLM"/>
    </source>
</evidence>
<proteinExistence type="predicted"/>
<sequence length="123" mass="13250">MRIPFLLIFVFVLQSFAADKIFRAGAAASNVTPWLGVSMPGGFTDRRATKIHDELHARCLVLDDGQTQIAIVVVDNCILPRDVLDRAKAMAEKAANIPPAHILISATHCHSGPAAMDIAMCKA</sequence>
<dbReference type="AlphaFoldDB" id="A0A382J5P6"/>
<gene>
    <name evidence="1" type="ORF">METZ01_LOCUS260204</name>
</gene>